<evidence type="ECO:0000313" key="2">
    <source>
        <dbReference type="Proteomes" id="UP001454036"/>
    </source>
</evidence>
<keyword evidence="2" id="KW-1185">Reference proteome</keyword>
<accession>A0AAV3NM81</accession>
<dbReference type="Proteomes" id="UP001454036">
    <property type="component" value="Unassembled WGS sequence"/>
</dbReference>
<name>A0AAV3NM81_LITER</name>
<reference evidence="1 2" key="1">
    <citation type="submission" date="2024-01" db="EMBL/GenBank/DDBJ databases">
        <title>The complete chloroplast genome sequence of Lithospermum erythrorhizon: insights into the phylogenetic relationship among Boraginaceae species and the maternal lineages of purple gromwells.</title>
        <authorList>
            <person name="Okada T."/>
            <person name="Watanabe K."/>
        </authorList>
    </citation>
    <scope>NUCLEOTIDE SEQUENCE [LARGE SCALE GENOMIC DNA]</scope>
</reference>
<protein>
    <submittedName>
        <fullName evidence="1">Uncharacterized protein</fullName>
    </submittedName>
</protein>
<dbReference type="AlphaFoldDB" id="A0AAV3NM81"/>
<gene>
    <name evidence="1" type="ORF">LIER_42587</name>
</gene>
<evidence type="ECO:0000313" key="1">
    <source>
        <dbReference type="EMBL" id="GAA0139626.1"/>
    </source>
</evidence>
<comment type="caution">
    <text evidence="1">The sequence shown here is derived from an EMBL/GenBank/DDBJ whole genome shotgun (WGS) entry which is preliminary data.</text>
</comment>
<proteinExistence type="predicted"/>
<dbReference type="EMBL" id="BAABME010030082">
    <property type="protein sequence ID" value="GAA0139626.1"/>
    <property type="molecule type" value="Genomic_DNA"/>
</dbReference>
<organism evidence="1 2">
    <name type="scientific">Lithospermum erythrorhizon</name>
    <name type="common">Purple gromwell</name>
    <name type="synonym">Lithospermum officinale var. erythrorhizon</name>
    <dbReference type="NCBI Taxonomy" id="34254"/>
    <lineage>
        <taxon>Eukaryota</taxon>
        <taxon>Viridiplantae</taxon>
        <taxon>Streptophyta</taxon>
        <taxon>Embryophyta</taxon>
        <taxon>Tracheophyta</taxon>
        <taxon>Spermatophyta</taxon>
        <taxon>Magnoliopsida</taxon>
        <taxon>eudicotyledons</taxon>
        <taxon>Gunneridae</taxon>
        <taxon>Pentapetalae</taxon>
        <taxon>asterids</taxon>
        <taxon>lamiids</taxon>
        <taxon>Boraginales</taxon>
        <taxon>Boraginaceae</taxon>
        <taxon>Boraginoideae</taxon>
        <taxon>Lithospermeae</taxon>
        <taxon>Lithospermum</taxon>
    </lineage>
</organism>
<sequence>MICVEQLWMTSLNNGSHVLVLGLTSKQPFLLKFRITKGYDKWLEKSHSMYMNQSSLLPPSESARHTALKNLIEKKSKQTEAASEDLYQVGIRMVDLKKEMKMDLESKKQELGIFKIVF</sequence>